<proteinExistence type="predicted"/>
<comment type="caution">
    <text evidence="2">The sequence shown here is derived from an EMBL/GenBank/DDBJ whole genome shotgun (WGS) entry which is preliminary data.</text>
</comment>
<sequence>MMKRATAALLLLLARFRPPVAFVPSSRSLPSFRPQSYSESGIRSSQSVWWTTYTTPTTTPRPDRQHLALSEIELGFREHFVSSSASLATDLSSTYSQWRLAGSESAA</sequence>
<reference evidence="2 3" key="1">
    <citation type="journal article" date="2024" name="J Genomics">
        <title>Draft genome sequencing and assembly of Favolaschia claudopus CIRM-BRFM 2984 isolated from oak limbs.</title>
        <authorList>
            <person name="Navarro D."/>
            <person name="Drula E."/>
            <person name="Chaduli D."/>
            <person name="Cazenave R."/>
            <person name="Ahrendt S."/>
            <person name="Wang J."/>
            <person name="Lipzen A."/>
            <person name="Daum C."/>
            <person name="Barry K."/>
            <person name="Grigoriev I.V."/>
            <person name="Favel A."/>
            <person name="Rosso M.N."/>
            <person name="Martin F."/>
        </authorList>
    </citation>
    <scope>NUCLEOTIDE SEQUENCE [LARGE SCALE GENOMIC DNA]</scope>
    <source>
        <strain evidence="2 3">CIRM-BRFM 2984</strain>
    </source>
</reference>
<feature type="chain" id="PRO_5043508325" description="Secreted protein" evidence="1">
    <location>
        <begin position="22"/>
        <end position="107"/>
    </location>
</feature>
<name>A0AAW0DCH4_9AGAR</name>
<feature type="signal peptide" evidence="1">
    <location>
        <begin position="1"/>
        <end position="21"/>
    </location>
</feature>
<gene>
    <name evidence="2" type="ORF">R3P38DRAFT_2864338</name>
</gene>
<dbReference type="AlphaFoldDB" id="A0AAW0DCH4"/>
<evidence type="ECO:0008006" key="4">
    <source>
        <dbReference type="Google" id="ProtNLM"/>
    </source>
</evidence>
<organism evidence="2 3">
    <name type="scientific">Favolaschia claudopus</name>
    <dbReference type="NCBI Taxonomy" id="2862362"/>
    <lineage>
        <taxon>Eukaryota</taxon>
        <taxon>Fungi</taxon>
        <taxon>Dikarya</taxon>
        <taxon>Basidiomycota</taxon>
        <taxon>Agaricomycotina</taxon>
        <taxon>Agaricomycetes</taxon>
        <taxon>Agaricomycetidae</taxon>
        <taxon>Agaricales</taxon>
        <taxon>Marasmiineae</taxon>
        <taxon>Mycenaceae</taxon>
        <taxon>Favolaschia</taxon>
    </lineage>
</organism>
<accession>A0AAW0DCH4</accession>
<evidence type="ECO:0000256" key="1">
    <source>
        <dbReference type="SAM" id="SignalP"/>
    </source>
</evidence>
<evidence type="ECO:0000313" key="2">
    <source>
        <dbReference type="EMBL" id="KAK7050361.1"/>
    </source>
</evidence>
<evidence type="ECO:0000313" key="3">
    <source>
        <dbReference type="Proteomes" id="UP001362999"/>
    </source>
</evidence>
<dbReference type="EMBL" id="JAWWNJ010000008">
    <property type="protein sequence ID" value="KAK7050361.1"/>
    <property type="molecule type" value="Genomic_DNA"/>
</dbReference>
<keyword evidence="3" id="KW-1185">Reference proteome</keyword>
<keyword evidence="1" id="KW-0732">Signal</keyword>
<dbReference type="Proteomes" id="UP001362999">
    <property type="component" value="Unassembled WGS sequence"/>
</dbReference>
<protein>
    <recommendedName>
        <fullName evidence="4">Secreted protein</fullName>
    </recommendedName>
</protein>